<dbReference type="Proteomes" id="UP000287651">
    <property type="component" value="Unassembled WGS sequence"/>
</dbReference>
<dbReference type="EMBL" id="AMZH03000456">
    <property type="protein sequence ID" value="RRT83657.1"/>
    <property type="molecule type" value="Genomic_DNA"/>
</dbReference>
<evidence type="ECO:0000313" key="10">
    <source>
        <dbReference type="EMBL" id="RRT83657.1"/>
    </source>
</evidence>
<dbReference type="InterPro" id="IPR021113">
    <property type="entry name" value="Acyl-ACP-thioesterase_N"/>
</dbReference>
<dbReference type="PANTHER" id="PTHR31727">
    <property type="entry name" value="OLEOYL-ACYL CARRIER PROTEIN THIOESTERASE 1, CHLOROPLASTIC"/>
    <property type="match status" value="1"/>
</dbReference>
<keyword evidence="5" id="KW-0809">Transit peptide</keyword>
<evidence type="ECO:0000256" key="5">
    <source>
        <dbReference type="ARBA" id="ARBA00022946"/>
    </source>
</evidence>
<dbReference type="InterPro" id="IPR002864">
    <property type="entry name" value="Acyl-ACP_thioesterase_NHD"/>
</dbReference>
<evidence type="ECO:0000259" key="9">
    <source>
        <dbReference type="Pfam" id="PF12590"/>
    </source>
</evidence>
<evidence type="ECO:0000256" key="4">
    <source>
        <dbReference type="ARBA" id="ARBA00022640"/>
    </source>
</evidence>
<keyword evidence="6" id="KW-0275">Fatty acid biosynthesis</keyword>
<dbReference type="EC" id="3.1.2.-" evidence="6"/>
<evidence type="ECO:0000259" key="8">
    <source>
        <dbReference type="Pfam" id="PF01643"/>
    </source>
</evidence>
<keyword evidence="6" id="KW-0444">Lipid biosynthesis</keyword>
<feature type="domain" description="Acyl-ACP thioesterase N-terminal hotdog" evidence="8">
    <location>
        <begin position="179"/>
        <end position="226"/>
    </location>
</feature>
<comment type="similarity">
    <text evidence="2 6">Belongs to the acyl-ACP thioesterase family.</text>
</comment>
<dbReference type="AlphaFoldDB" id="A0A427B5D7"/>
<keyword evidence="4 6" id="KW-0934">Plastid</keyword>
<dbReference type="PANTHER" id="PTHR31727:SF2">
    <property type="entry name" value="PALMITOYL-ACYL CARRIER PROTEIN THIOESTERASE, CHLOROPLASTIC"/>
    <property type="match status" value="1"/>
</dbReference>
<feature type="chain" id="PRO_5019195856" description="Acyl-[acyl-carrier-protein] hydrolase" evidence="7">
    <location>
        <begin position="20"/>
        <end position="235"/>
    </location>
</feature>
<feature type="non-terminal residue" evidence="10">
    <location>
        <position position="1"/>
    </location>
</feature>
<dbReference type="Pfam" id="PF01643">
    <property type="entry name" value="Acyl-ACP_TE"/>
    <property type="match status" value="1"/>
</dbReference>
<keyword evidence="6" id="KW-0276">Fatty acid metabolism</keyword>
<dbReference type="InterPro" id="IPR029069">
    <property type="entry name" value="HotDog_dom_sf"/>
</dbReference>
<keyword evidence="7" id="KW-0732">Signal</keyword>
<organism evidence="10 11">
    <name type="scientific">Ensete ventricosum</name>
    <name type="common">Abyssinian banana</name>
    <name type="synonym">Musa ensete</name>
    <dbReference type="NCBI Taxonomy" id="4639"/>
    <lineage>
        <taxon>Eukaryota</taxon>
        <taxon>Viridiplantae</taxon>
        <taxon>Streptophyta</taxon>
        <taxon>Embryophyta</taxon>
        <taxon>Tracheophyta</taxon>
        <taxon>Spermatophyta</taxon>
        <taxon>Magnoliopsida</taxon>
        <taxon>Liliopsida</taxon>
        <taxon>Zingiberales</taxon>
        <taxon>Musaceae</taxon>
        <taxon>Ensete</taxon>
    </lineage>
</organism>
<accession>A0A427B5D7</accession>
<dbReference type="Pfam" id="PF12590">
    <property type="entry name" value="Acyl-thio_N"/>
    <property type="match status" value="1"/>
</dbReference>
<comment type="subcellular location">
    <subcellularLocation>
        <location evidence="1 6">Plastid</location>
        <location evidence="1 6">Chloroplast</location>
    </subcellularLocation>
</comment>
<name>A0A427B5D7_ENSVE</name>
<evidence type="ECO:0000256" key="1">
    <source>
        <dbReference type="ARBA" id="ARBA00004229"/>
    </source>
</evidence>
<dbReference type="GO" id="GO:0000036">
    <property type="term" value="F:acyl carrier activity"/>
    <property type="evidence" value="ECO:0007669"/>
    <property type="project" value="TreeGrafter"/>
</dbReference>
<proteinExistence type="inferred from homology"/>
<sequence>QKYQNLLFSVMLASTVVSAFFPVPSSSSVVSAKASLKTVTNGPGNLDVRSNVAKPMSSSDTMDVKAQTQALLKVNRTKIGLKIDAQKIEEDAPSASRTFYNQLPDWSFLFAAITTIFLAAEKQFTLIDWKPRRPDMLADAFDLGKIMQDGLVFRQNFSVRSYEIGADGTASIETLMNHLQVLVEQYPSWEDVVKVDTWVAPSGKNGMRRDWHVHDYQTGQTVLRATRCISVFNIH</sequence>
<comment type="caution">
    <text evidence="10">The sequence shown here is derived from an EMBL/GenBank/DDBJ whole genome shotgun (WGS) entry which is preliminary data.</text>
</comment>
<dbReference type="Gene3D" id="3.10.129.10">
    <property type="entry name" value="Hotdog Thioesterase"/>
    <property type="match status" value="1"/>
</dbReference>
<evidence type="ECO:0000256" key="3">
    <source>
        <dbReference type="ARBA" id="ARBA00022528"/>
    </source>
</evidence>
<keyword evidence="6" id="KW-0443">Lipid metabolism</keyword>
<dbReference type="GO" id="GO:0009507">
    <property type="term" value="C:chloroplast"/>
    <property type="evidence" value="ECO:0007669"/>
    <property type="project" value="UniProtKB-SubCell"/>
</dbReference>
<feature type="domain" description="Acyl-ACP-thioesterase N-terminal" evidence="9">
    <location>
        <begin position="11"/>
        <end position="139"/>
    </location>
</feature>
<evidence type="ECO:0000256" key="7">
    <source>
        <dbReference type="SAM" id="SignalP"/>
    </source>
</evidence>
<comment type="function">
    <text evidence="6">Plays an essential role in chain termination during de novo fatty acid synthesis.</text>
</comment>
<keyword evidence="6" id="KW-0378">Hydrolase</keyword>
<evidence type="ECO:0000256" key="6">
    <source>
        <dbReference type="RuleBase" id="RU363096"/>
    </source>
</evidence>
<feature type="signal peptide" evidence="7">
    <location>
        <begin position="1"/>
        <end position="19"/>
    </location>
</feature>
<dbReference type="SUPFAM" id="SSF54637">
    <property type="entry name" value="Thioesterase/thiol ester dehydrase-isomerase"/>
    <property type="match status" value="1"/>
</dbReference>
<gene>
    <name evidence="10" type="ORF">B296_00004916</name>
</gene>
<evidence type="ECO:0000256" key="2">
    <source>
        <dbReference type="ARBA" id="ARBA00006500"/>
    </source>
</evidence>
<protein>
    <recommendedName>
        <fullName evidence="6">Acyl-[acyl-carrier-protein] hydrolase</fullName>
        <ecNumber evidence="6">3.1.2.-</ecNumber>
    </recommendedName>
</protein>
<reference evidence="10 11" key="1">
    <citation type="journal article" date="2014" name="Agronomy (Basel)">
        <title>A Draft Genome Sequence for Ensete ventricosum, the Drought-Tolerant Tree Against Hunger.</title>
        <authorList>
            <person name="Harrison J."/>
            <person name="Moore K.A."/>
            <person name="Paszkiewicz K."/>
            <person name="Jones T."/>
            <person name="Grant M."/>
            <person name="Ambacheew D."/>
            <person name="Muzemil S."/>
            <person name="Studholme D.J."/>
        </authorList>
    </citation>
    <scope>NUCLEOTIDE SEQUENCE [LARGE SCALE GENOMIC DNA]</scope>
</reference>
<evidence type="ECO:0000313" key="11">
    <source>
        <dbReference type="Proteomes" id="UP000287651"/>
    </source>
</evidence>
<dbReference type="GO" id="GO:0016297">
    <property type="term" value="F:fatty acyl-[ACP] hydrolase activity"/>
    <property type="evidence" value="ECO:0007669"/>
    <property type="project" value="InterPro"/>
</dbReference>
<keyword evidence="3 6" id="KW-0150">Chloroplast</keyword>
<dbReference type="InterPro" id="IPR045023">
    <property type="entry name" value="FATA/B"/>
</dbReference>